<dbReference type="SUPFAM" id="SSF103473">
    <property type="entry name" value="MFS general substrate transporter"/>
    <property type="match status" value="1"/>
</dbReference>
<feature type="transmembrane region" description="Helical" evidence="9">
    <location>
        <begin position="167"/>
        <end position="191"/>
    </location>
</feature>
<feature type="transmembrane region" description="Helical" evidence="9">
    <location>
        <begin position="51"/>
        <end position="71"/>
    </location>
</feature>
<comment type="subcellular location">
    <subcellularLocation>
        <location evidence="1">Cell membrane</location>
        <topology evidence="1">Multi-pass membrane protein</topology>
    </subcellularLocation>
</comment>
<evidence type="ECO:0000256" key="9">
    <source>
        <dbReference type="SAM" id="Phobius"/>
    </source>
</evidence>
<keyword evidence="12" id="KW-1185">Reference proteome</keyword>
<comment type="caution">
    <text evidence="11">The sequence shown here is derived from an EMBL/GenBank/DDBJ whole genome shotgun (WGS) entry which is preliminary data.</text>
</comment>
<feature type="region of interest" description="Disordered" evidence="8">
    <location>
        <begin position="508"/>
        <end position="532"/>
    </location>
</feature>
<feature type="transmembrane region" description="Helical" evidence="9">
    <location>
        <begin position="307"/>
        <end position="328"/>
    </location>
</feature>
<gene>
    <name evidence="11" type="ORF">GCM10009716_05790</name>
</gene>
<name>A0ABN2NSP6_9ACTN</name>
<feature type="transmembrane region" description="Helical" evidence="9">
    <location>
        <begin position="360"/>
        <end position="386"/>
    </location>
</feature>
<organism evidence="11 12">
    <name type="scientific">Streptomyces sodiiphilus</name>
    <dbReference type="NCBI Taxonomy" id="226217"/>
    <lineage>
        <taxon>Bacteria</taxon>
        <taxon>Bacillati</taxon>
        <taxon>Actinomycetota</taxon>
        <taxon>Actinomycetes</taxon>
        <taxon>Kitasatosporales</taxon>
        <taxon>Streptomycetaceae</taxon>
        <taxon>Streptomyces</taxon>
    </lineage>
</organism>
<dbReference type="Pfam" id="PF07690">
    <property type="entry name" value="MFS_1"/>
    <property type="match status" value="1"/>
</dbReference>
<accession>A0ABN2NSP6</accession>
<evidence type="ECO:0000256" key="8">
    <source>
        <dbReference type="SAM" id="MobiDB-lite"/>
    </source>
</evidence>
<feature type="transmembrane region" description="Helical" evidence="9">
    <location>
        <begin position="407"/>
        <end position="424"/>
    </location>
</feature>
<dbReference type="PANTHER" id="PTHR42718:SF47">
    <property type="entry name" value="METHYL VIOLOGEN RESISTANCE PROTEIN SMVA"/>
    <property type="match status" value="1"/>
</dbReference>
<dbReference type="CDD" id="cd17321">
    <property type="entry name" value="MFS_MMR_MDR_like"/>
    <property type="match status" value="1"/>
</dbReference>
<keyword evidence="6 9" id="KW-0472">Membrane</keyword>
<feature type="transmembrane region" description="Helical" evidence="9">
    <location>
        <begin position="203"/>
        <end position="222"/>
    </location>
</feature>
<evidence type="ECO:0000256" key="1">
    <source>
        <dbReference type="ARBA" id="ARBA00004651"/>
    </source>
</evidence>
<evidence type="ECO:0000313" key="11">
    <source>
        <dbReference type="EMBL" id="GAA1898795.1"/>
    </source>
</evidence>
<keyword evidence="2" id="KW-0813">Transport</keyword>
<feature type="domain" description="Major facilitator superfamily (MFS) profile" evidence="10">
    <location>
        <begin position="17"/>
        <end position="461"/>
    </location>
</feature>
<evidence type="ECO:0000313" key="12">
    <source>
        <dbReference type="Proteomes" id="UP001501303"/>
    </source>
</evidence>
<dbReference type="EMBL" id="BAAAMJ010000006">
    <property type="protein sequence ID" value="GAA1898795.1"/>
    <property type="molecule type" value="Genomic_DNA"/>
</dbReference>
<dbReference type="InterPro" id="IPR036259">
    <property type="entry name" value="MFS_trans_sf"/>
</dbReference>
<feature type="transmembrane region" description="Helical" evidence="9">
    <location>
        <begin position="141"/>
        <end position="161"/>
    </location>
</feature>
<reference evidence="11 12" key="1">
    <citation type="journal article" date="2019" name="Int. J. Syst. Evol. Microbiol.">
        <title>The Global Catalogue of Microorganisms (GCM) 10K type strain sequencing project: providing services to taxonomists for standard genome sequencing and annotation.</title>
        <authorList>
            <consortium name="The Broad Institute Genomics Platform"/>
            <consortium name="The Broad Institute Genome Sequencing Center for Infectious Disease"/>
            <person name="Wu L."/>
            <person name="Ma J."/>
        </authorList>
    </citation>
    <scope>NUCLEOTIDE SEQUENCE [LARGE SCALE GENOMIC DNA]</scope>
    <source>
        <strain evidence="11 12">JCM 13581</strain>
    </source>
</reference>
<dbReference type="InterPro" id="IPR011701">
    <property type="entry name" value="MFS"/>
</dbReference>
<feature type="transmembrane region" description="Helical" evidence="9">
    <location>
        <begin position="335"/>
        <end position="354"/>
    </location>
</feature>
<evidence type="ECO:0000256" key="5">
    <source>
        <dbReference type="ARBA" id="ARBA00022989"/>
    </source>
</evidence>
<feature type="transmembrane region" description="Helical" evidence="9">
    <location>
        <begin position="83"/>
        <end position="102"/>
    </location>
</feature>
<evidence type="ECO:0000256" key="4">
    <source>
        <dbReference type="ARBA" id="ARBA00022692"/>
    </source>
</evidence>
<evidence type="ECO:0000256" key="3">
    <source>
        <dbReference type="ARBA" id="ARBA00022475"/>
    </source>
</evidence>
<evidence type="ECO:0000256" key="7">
    <source>
        <dbReference type="ARBA" id="ARBA00023251"/>
    </source>
</evidence>
<evidence type="ECO:0000259" key="10">
    <source>
        <dbReference type="PROSITE" id="PS50850"/>
    </source>
</evidence>
<feature type="transmembrane region" description="Helical" evidence="9">
    <location>
        <begin position="108"/>
        <end position="129"/>
    </location>
</feature>
<dbReference type="Proteomes" id="UP001501303">
    <property type="component" value="Unassembled WGS sequence"/>
</dbReference>
<dbReference type="Gene3D" id="1.20.1720.10">
    <property type="entry name" value="Multidrug resistance protein D"/>
    <property type="match status" value="2"/>
</dbReference>
<dbReference type="PROSITE" id="PS50850">
    <property type="entry name" value="MFS"/>
    <property type="match status" value="1"/>
</dbReference>
<feature type="transmembrane region" description="Helical" evidence="9">
    <location>
        <begin position="234"/>
        <end position="250"/>
    </location>
</feature>
<sequence length="532" mass="54365">MTDDTTTVRAGRREWTGLAVLALPTVLLALDLTVLHLAVPGLSADLQPTGSQLLWIVDIYGFLIAGFLVTMGALGDRTGRRRLLLYGAAAFGAASVLAAFSTSAGMLIATRALLGIAGATLMPATLSLIRTMFRDQAERRTAIAVWITSFMVGSAIGPVVGGVLLEHFWWGSVFLLGVPVMVLLLVAGPLLLPEYRAPDPQPLDPLSVLFSVAAMLSLVYGIKELARYGPGWEPGLFLGAGLVAGGAFLHRQRTVANPLIDLRLFVHRSFSAALVTVGLAIFAISGTMFFIGQYLQLVLGLSPLQAGLWLLPQAGAVIAGSMAAPFLVRRLRPAYVMAAGMTVASGGLLLITRVDGVGGLGALVAGSVLLAAGFGPAMTLGTDLVVGTAPPERAGAASAISETGVELGAALGIAVIGSVGTAVYRREVADGLPGVPAEVTAAASDTLGGAVVAAARLPEAVAAELLHGARLAFAHGMQLTAGIGSVLVLALAAFAGVLLRHIRHDGAEQSAEDAPVPDGEPVEAAGSVRGRG</sequence>
<protein>
    <submittedName>
        <fullName evidence="11">MFS transporter</fullName>
    </submittedName>
</protein>
<dbReference type="RefSeq" id="WP_344258558.1">
    <property type="nucleotide sequence ID" value="NZ_BAAAMJ010000006.1"/>
</dbReference>
<feature type="transmembrane region" description="Helical" evidence="9">
    <location>
        <begin position="479"/>
        <end position="499"/>
    </location>
</feature>
<feature type="transmembrane region" description="Helical" evidence="9">
    <location>
        <begin position="18"/>
        <end position="39"/>
    </location>
</feature>
<keyword evidence="7" id="KW-0046">Antibiotic resistance</keyword>
<keyword evidence="3" id="KW-1003">Cell membrane</keyword>
<evidence type="ECO:0000256" key="6">
    <source>
        <dbReference type="ARBA" id="ARBA00023136"/>
    </source>
</evidence>
<evidence type="ECO:0000256" key="2">
    <source>
        <dbReference type="ARBA" id="ARBA00022448"/>
    </source>
</evidence>
<dbReference type="PANTHER" id="PTHR42718">
    <property type="entry name" value="MAJOR FACILITATOR SUPERFAMILY MULTIDRUG TRANSPORTER MFSC"/>
    <property type="match status" value="1"/>
</dbReference>
<proteinExistence type="predicted"/>
<dbReference type="InterPro" id="IPR020846">
    <property type="entry name" value="MFS_dom"/>
</dbReference>
<keyword evidence="4 9" id="KW-0812">Transmembrane</keyword>
<keyword evidence="5 9" id="KW-1133">Transmembrane helix</keyword>
<feature type="transmembrane region" description="Helical" evidence="9">
    <location>
        <begin position="270"/>
        <end position="295"/>
    </location>
</feature>